<dbReference type="AlphaFoldDB" id="A0A2V0PFW4"/>
<organism evidence="2 3">
    <name type="scientific">Raphidocelis subcapitata</name>
    <dbReference type="NCBI Taxonomy" id="307507"/>
    <lineage>
        <taxon>Eukaryota</taxon>
        <taxon>Viridiplantae</taxon>
        <taxon>Chlorophyta</taxon>
        <taxon>core chlorophytes</taxon>
        <taxon>Chlorophyceae</taxon>
        <taxon>CS clade</taxon>
        <taxon>Sphaeropleales</taxon>
        <taxon>Selenastraceae</taxon>
        <taxon>Raphidocelis</taxon>
    </lineage>
</organism>
<feature type="compositionally biased region" description="Low complexity" evidence="1">
    <location>
        <begin position="460"/>
        <end position="479"/>
    </location>
</feature>
<dbReference type="InParanoid" id="A0A2V0PFW4"/>
<protein>
    <submittedName>
        <fullName evidence="2">Uncharacterized protein</fullName>
    </submittedName>
</protein>
<evidence type="ECO:0000313" key="2">
    <source>
        <dbReference type="EMBL" id="GBF98744.1"/>
    </source>
</evidence>
<sequence length="493" mass="51224">MASPVLCSTWETRFTDAEGRRCDGAPSSEAAYSSLSLLLGYPHCTEHLTPEDVEEGLDDRLNYPHRLDAGAATFVFVNLQHLLPSGAPPTNPAAAAAAVLRRPKIDAQLLRRASLMQLAAVVAPGGTASPLQEGDVADAQKFPACLWEARDGQPPAKTALCSFAEWLMHHHEHRARGANAPASDIVLLLHYVPYHAPLLAAALEREGARLPPVRIADSCLLAKYALSEVEAAKIGAASASGSGDLRHPAGLKALVESHCPQWLRRAPWYRPLESSLSNARCALVATAALSRAAWGADDAWRAFALGMSAPAADVFGRAGYPLAATLASRPVPFAHDGTGGGSGVDGGGGRGGRGDGGDGRGGGTARGRRGGRGGRGSRGRGRSAAAHSGGSGAQPDGGRATSSRGRGGRPRGGGREGRGRRGGRAASGRGGRTVPTADAASLLSPLTTRAGRRRRQEAVQPPTGQQQPGQQPAGQQQPGQEHEPEPRRRRRAT</sequence>
<feature type="compositionally biased region" description="Basic residues" evidence="1">
    <location>
        <begin position="366"/>
        <end position="381"/>
    </location>
</feature>
<accession>A0A2V0PFW4</accession>
<reference evidence="2 3" key="1">
    <citation type="journal article" date="2018" name="Sci. Rep.">
        <title>Raphidocelis subcapitata (=Pseudokirchneriella subcapitata) provides an insight into genome evolution and environmental adaptations in the Sphaeropleales.</title>
        <authorList>
            <person name="Suzuki S."/>
            <person name="Yamaguchi H."/>
            <person name="Nakajima N."/>
            <person name="Kawachi M."/>
        </authorList>
    </citation>
    <scope>NUCLEOTIDE SEQUENCE [LARGE SCALE GENOMIC DNA]</scope>
    <source>
        <strain evidence="2 3">NIES-35</strain>
    </source>
</reference>
<keyword evidence="3" id="KW-1185">Reference proteome</keyword>
<comment type="caution">
    <text evidence="2">The sequence shown here is derived from an EMBL/GenBank/DDBJ whole genome shotgun (WGS) entry which is preliminary data.</text>
</comment>
<dbReference type="EMBL" id="BDRX01000134">
    <property type="protein sequence ID" value="GBF98744.1"/>
    <property type="molecule type" value="Genomic_DNA"/>
</dbReference>
<gene>
    <name evidence="2" type="ORF">Rsub_11150</name>
</gene>
<evidence type="ECO:0000256" key="1">
    <source>
        <dbReference type="SAM" id="MobiDB-lite"/>
    </source>
</evidence>
<dbReference type="Proteomes" id="UP000247498">
    <property type="component" value="Unassembled WGS sequence"/>
</dbReference>
<evidence type="ECO:0000313" key="3">
    <source>
        <dbReference type="Proteomes" id="UP000247498"/>
    </source>
</evidence>
<proteinExistence type="predicted"/>
<feature type="region of interest" description="Disordered" evidence="1">
    <location>
        <begin position="334"/>
        <end position="493"/>
    </location>
</feature>
<name>A0A2V0PFW4_9CHLO</name>
<feature type="compositionally biased region" description="Gly residues" evidence="1">
    <location>
        <begin position="337"/>
        <end position="351"/>
    </location>
</feature>